<keyword evidence="1" id="KW-0378">Hydrolase</keyword>
<dbReference type="InterPro" id="IPR036705">
    <property type="entry name" value="Ribosyl_crysJ1_sf"/>
</dbReference>
<evidence type="ECO:0000313" key="2">
    <source>
        <dbReference type="Proteomes" id="UP001589688"/>
    </source>
</evidence>
<comment type="caution">
    <text evidence="1">The sequence shown here is derived from an EMBL/GenBank/DDBJ whole genome shotgun (WGS) entry which is preliminary data.</text>
</comment>
<accession>A0ABV5ZIC9</accession>
<dbReference type="InterPro" id="IPR013783">
    <property type="entry name" value="Ig-like_fold"/>
</dbReference>
<dbReference type="RefSeq" id="WP_027951693.1">
    <property type="nucleotide sequence ID" value="NZ_JADU01000006.1"/>
</dbReference>
<dbReference type="Gene3D" id="2.60.40.10">
    <property type="entry name" value="Immunoglobulins"/>
    <property type="match status" value="1"/>
</dbReference>
<dbReference type="Proteomes" id="UP001589688">
    <property type="component" value="Unassembled WGS sequence"/>
</dbReference>
<name>A0ABV5ZIC9_9BACT</name>
<dbReference type="GO" id="GO:0016798">
    <property type="term" value="F:hydrolase activity, acting on glycosyl bonds"/>
    <property type="evidence" value="ECO:0007669"/>
    <property type="project" value="UniProtKB-KW"/>
</dbReference>
<evidence type="ECO:0000313" key="1">
    <source>
        <dbReference type="EMBL" id="MFB9897131.1"/>
    </source>
</evidence>
<protein>
    <submittedName>
        <fullName evidence="1">ADP-ribosylglycohydrolase family protein</fullName>
        <ecNumber evidence="1">3.2.2.-</ecNumber>
    </submittedName>
</protein>
<dbReference type="InterPro" id="IPR005502">
    <property type="entry name" value="Ribosyl_crysJ1"/>
</dbReference>
<reference evidence="1 2" key="1">
    <citation type="submission" date="2024-09" db="EMBL/GenBank/DDBJ databases">
        <authorList>
            <person name="Sun Q."/>
            <person name="Mori K."/>
        </authorList>
    </citation>
    <scope>NUCLEOTIDE SEQUENCE [LARGE SCALE GENOMIC DNA]</scope>
    <source>
        <strain evidence="1 2">ATCC 51272</strain>
    </source>
</reference>
<dbReference type="SUPFAM" id="SSF101478">
    <property type="entry name" value="ADP-ribosylglycohydrolase"/>
    <property type="match status" value="1"/>
</dbReference>
<keyword evidence="2" id="KW-1185">Reference proteome</keyword>
<dbReference type="Pfam" id="PF03747">
    <property type="entry name" value="ADP_ribosyl_GH"/>
    <property type="match status" value="1"/>
</dbReference>
<keyword evidence="1" id="KW-0326">Glycosidase</keyword>
<gene>
    <name evidence="1" type="ORF">ACFFK8_04740</name>
</gene>
<sequence>MKHKRFLSLLIPVILFHATGHGQQISLSQLKDKIAGAWIGQMVGNIYGLPFENKFIDEPGDEARFPFGYTKNMDKLVKYDGAFSDDDTDVEYLYLMGMEKYGIEPTYEQMRQLWMHHIRDRVWLANRAALGLMHYGYTPPFTGMQEYNPHWYQIDPQLINEIWGYTAPGMVDYAAAKSDWAARITSDSWAIEPTIMYGAMFAKAFFCNDIRKLIDEGLKYLPVNGRFARGVRKMIALHKQYPNSWQTARAKMAEEFYINEDPMTKTIWNANLNGCCAILAMLYGNGDFQRTLDLCCAMGFDCDNQAATISGLMGVMYGASSIPANLTKPIKGWSKPFNDRYINVTRYDMPDASIDDIINRTYRQAIKLSIAMGGKLKGNKLKINANAKFVIPLEFCTGPKPVLEQGQESKYSFACCSNQAYHWKLVSGKLPNGIIFNRGQLSGIPEVPGHYPVKLSLSDGNHTLEKNFDILVKSPNIAPMADTIYTTVRKVNMNVLDSCWTTFGYPIYALDIKAINDGRTRGEHSVFYSLAAKSNNPKMDYFGYGWNKPHNIGMLTFNGGCLEEFGGWFSDLFVQYQDQDGHWRNVKGLSSSPKLPDTDIVFFQPHYASYILEFEPVMTRGIRIVFDDKVQTHWEKYTKNVSSFISVTEIEVHEAK</sequence>
<proteinExistence type="predicted"/>
<organism evidence="1 2">
    <name type="scientific">Hallella seregens ATCC 51272</name>
    <dbReference type="NCBI Taxonomy" id="1336250"/>
    <lineage>
        <taxon>Bacteria</taxon>
        <taxon>Pseudomonadati</taxon>
        <taxon>Bacteroidota</taxon>
        <taxon>Bacteroidia</taxon>
        <taxon>Bacteroidales</taxon>
        <taxon>Prevotellaceae</taxon>
        <taxon>Hallella</taxon>
    </lineage>
</organism>
<dbReference type="EC" id="3.2.2.-" evidence="1"/>
<dbReference type="EMBL" id="JBHLZF010000001">
    <property type="protein sequence ID" value="MFB9897131.1"/>
    <property type="molecule type" value="Genomic_DNA"/>
</dbReference>
<dbReference type="Gene3D" id="1.10.4080.10">
    <property type="entry name" value="ADP-ribosylation/Crystallin J1"/>
    <property type="match status" value="1"/>
</dbReference>